<keyword evidence="3" id="KW-1185">Reference proteome</keyword>
<dbReference type="InterPro" id="IPR001387">
    <property type="entry name" value="Cro/C1-type_HTH"/>
</dbReference>
<evidence type="ECO:0000313" key="3">
    <source>
        <dbReference type="Proteomes" id="UP000078447"/>
    </source>
</evidence>
<protein>
    <recommendedName>
        <fullName evidence="1">HTH cro/C1-type domain-containing protein</fullName>
    </recommendedName>
</protein>
<dbReference type="InterPro" id="IPR010982">
    <property type="entry name" value="Lambda_DNA-bd_dom_sf"/>
</dbReference>
<comment type="caution">
    <text evidence="2">The sequence shown here is derived from an EMBL/GenBank/DDBJ whole genome shotgun (WGS) entry which is preliminary data.</text>
</comment>
<dbReference type="SUPFAM" id="SSF47413">
    <property type="entry name" value="lambda repressor-like DNA-binding domains"/>
    <property type="match status" value="1"/>
</dbReference>
<dbReference type="CDD" id="cd00093">
    <property type="entry name" value="HTH_XRE"/>
    <property type="match status" value="1"/>
</dbReference>
<evidence type="ECO:0000313" key="2">
    <source>
        <dbReference type="EMBL" id="OAN10105.1"/>
    </source>
</evidence>
<dbReference type="EMBL" id="LVVL01000019">
    <property type="protein sequence ID" value="OAN10105.1"/>
    <property type="molecule type" value="Genomic_DNA"/>
</dbReference>
<dbReference type="SMART" id="SM00530">
    <property type="entry name" value="HTH_XRE"/>
    <property type="match status" value="1"/>
</dbReference>
<dbReference type="Gene3D" id="1.10.260.40">
    <property type="entry name" value="lambda repressor-like DNA-binding domains"/>
    <property type="match status" value="1"/>
</dbReference>
<organism evidence="2 3">
    <name type="scientific">Exiguobacterium undae</name>
    <dbReference type="NCBI Taxonomy" id="169177"/>
    <lineage>
        <taxon>Bacteria</taxon>
        <taxon>Bacillati</taxon>
        <taxon>Bacillota</taxon>
        <taxon>Bacilli</taxon>
        <taxon>Bacillales</taxon>
        <taxon>Bacillales Family XII. Incertae Sedis</taxon>
        <taxon>Exiguobacterium</taxon>
    </lineage>
</organism>
<reference evidence="2 3" key="1">
    <citation type="submission" date="2016-03" db="EMBL/GenBank/DDBJ databases">
        <authorList>
            <person name="Cho S.-Y."/>
            <person name="Lim S."/>
            <person name="Kim H."/>
            <person name="Soh E.H."/>
            <person name="Moon J.S."/>
        </authorList>
    </citation>
    <scope>NUCLEOTIDE SEQUENCE [LARGE SCALE GENOMIC DNA]</scope>
    <source>
        <strain evidence="2 3">KCTC 3810</strain>
    </source>
</reference>
<dbReference type="Pfam" id="PF01381">
    <property type="entry name" value="HTH_3"/>
    <property type="match status" value="1"/>
</dbReference>
<dbReference type="Proteomes" id="UP000078447">
    <property type="component" value="Unassembled WGS sequence"/>
</dbReference>
<name>A0ABX2V4V3_9BACL</name>
<sequence length="111" mass="12607">MNSNKIVVNNIKSWLLDNQKTHQWLAQEIGVSKALIGHMLNESRVIQPQRIVDIANALGLSVKELTTDASMKEERMTVQLRGSLSNRRSKMELERLKFAVEDYIGLKGSRS</sequence>
<accession>A0ABX2V4V3</accession>
<gene>
    <name evidence="2" type="ORF">A3783_15160</name>
</gene>
<proteinExistence type="predicted"/>
<dbReference type="PROSITE" id="PS50943">
    <property type="entry name" value="HTH_CROC1"/>
    <property type="match status" value="1"/>
</dbReference>
<feature type="domain" description="HTH cro/C1-type" evidence="1">
    <location>
        <begin position="25"/>
        <end position="65"/>
    </location>
</feature>
<dbReference type="RefSeq" id="WP_028105254.1">
    <property type="nucleotide sequence ID" value="NZ_LVVL01000019.1"/>
</dbReference>
<evidence type="ECO:0000259" key="1">
    <source>
        <dbReference type="PROSITE" id="PS50943"/>
    </source>
</evidence>